<accession>A0ABN9Y6S2</accession>
<comment type="caution">
    <text evidence="1">The sequence shown here is derived from an EMBL/GenBank/DDBJ whole genome shotgun (WGS) entry which is preliminary data.</text>
</comment>
<feature type="non-terminal residue" evidence="1">
    <location>
        <position position="1"/>
    </location>
</feature>
<feature type="non-terminal residue" evidence="1">
    <location>
        <position position="219"/>
    </location>
</feature>
<gene>
    <name evidence="1" type="ORF">PCOR1329_LOCUS82636</name>
</gene>
<dbReference type="EMBL" id="CAUYUJ010021906">
    <property type="protein sequence ID" value="CAK0907685.1"/>
    <property type="molecule type" value="Genomic_DNA"/>
</dbReference>
<protein>
    <submittedName>
        <fullName evidence="1">Uncharacterized protein</fullName>
    </submittedName>
</protein>
<name>A0ABN9Y6S2_9DINO</name>
<evidence type="ECO:0000313" key="1">
    <source>
        <dbReference type="EMBL" id="CAK0907685.1"/>
    </source>
</evidence>
<dbReference type="Proteomes" id="UP001189429">
    <property type="component" value="Unassembled WGS sequence"/>
</dbReference>
<sequence>DIEIASTFPSQERQKETITSLASTVHTSCGGLAKQVEKRPGHMEQVGQRHALRLEEHDKVIDHLEKQLQFLLNQKPGVRPANPARSRPPDSAIVLARAATMVAAAEVNNAIALWLERAYLEAEDWKELRVAEDNSPQRIQNELALKRAKRALEGRFPERRFFIDGACGELSAQRAPFCRVAPLEDGPAKTQWGVGAFAELDLDRAEVDPLVMQAVAGRE</sequence>
<organism evidence="1 2">
    <name type="scientific">Prorocentrum cordatum</name>
    <dbReference type="NCBI Taxonomy" id="2364126"/>
    <lineage>
        <taxon>Eukaryota</taxon>
        <taxon>Sar</taxon>
        <taxon>Alveolata</taxon>
        <taxon>Dinophyceae</taxon>
        <taxon>Prorocentrales</taxon>
        <taxon>Prorocentraceae</taxon>
        <taxon>Prorocentrum</taxon>
    </lineage>
</organism>
<evidence type="ECO:0000313" key="2">
    <source>
        <dbReference type="Proteomes" id="UP001189429"/>
    </source>
</evidence>
<reference evidence="1" key="1">
    <citation type="submission" date="2023-10" db="EMBL/GenBank/DDBJ databases">
        <authorList>
            <person name="Chen Y."/>
            <person name="Shah S."/>
            <person name="Dougan E. K."/>
            <person name="Thang M."/>
            <person name="Chan C."/>
        </authorList>
    </citation>
    <scope>NUCLEOTIDE SEQUENCE [LARGE SCALE GENOMIC DNA]</scope>
</reference>
<keyword evidence="2" id="KW-1185">Reference proteome</keyword>
<proteinExistence type="predicted"/>